<feature type="region of interest" description="Disordered" evidence="1">
    <location>
        <begin position="30"/>
        <end position="55"/>
    </location>
</feature>
<dbReference type="OrthoDB" id="276151at2759"/>
<sequence length="684" mass="77272">MAHRCVRKFRLAKPASLDARHFHTIPARHDAPALPLAEHSTSASGPSSSRRSPLDVLREQKVSDLRSLLSLRTPSPNRVWGNYLELLQFYGSAKVPLDIHQSVLRKCAPPAAHVRAIAARRMAAGQRYKEDMLYESRYQRIIRNIRSAGDTPSLEDYHCVLDLFAAVGNHNGAMMVLAEIGRVGLVKDPRTYGLCLQALCHRLTLPVWHLDRPALVDEVTEHCMTILNEMADRGVPYAPVNVDLAFRILKETMNMEGFTMLMRNAYGIDLAYPDRSPLEYWGKVRDAATEVEAQDGQSVRFPTQLPFTLATFNTALDYLARSGNVTKLVQTFEVITNPLPSTTSNPNSFDDEDDEDFGVSNPQVAPYRSPHVQPNTTSFRTLLRGVCDAGHVGLARHYVLVAIAQERQQDYLLLRSALTQPPDELPAPRLSINRNLLLPVFHLANRQKDVELLRWITVRIKRAVRWHRHAVKYYTSTRTRWVESGVYVPKRAVETDLEDDGGNDLPSAASTSRFSSFFSPSSSSRQASATFDPSSSSNGDFTVSAIQAEEGQKTFDVDLHLKLLERELLELEDLERHADVVLGRSTQRLKERLGRRVWNSKDIFLRDIGRRTTLPKAVFRENVNFRSQSEVEARQLRERLAKTRERPTWGAPPQLARTGPMGERYTATSSAEREEPPHKSSRES</sequence>
<reference evidence="2" key="1">
    <citation type="submission" date="2019-01" db="EMBL/GenBank/DDBJ databases">
        <title>Draft genome sequences of three monokaryotic isolates of the white-rot basidiomycete fungus Dichomitus squalens.</title>
        <authorList>
            <consortium name="DOE Joint Genome Institute"/>
            <person name="Lopez S.C."/>
            <person name="Andreopoulos B."/>
            <person name="Pangilinan J."/>
            <person name="Lipzen A."/>
            <person name="Riley R."/>
            <person name="Ahrendt S."/>
            <person name="Ng V."/>
            <person name="Barry K."/>
            <person name="Daum C."/>
            <person name="Grigoriev I.V."/>
            <person name="Hilden K.S."/>
            <person name="Makela M.R."/>
            <person name="de Vries R.P."/>
        </authorList>
    </citation>
    <scope>NUCLEOTIDE SEQUENCE [LARGE SCALE GENOMIC DNA]</scope>
    <source>
        <strain evidence="2">OM18370.1</strain>
    </source>
</reference>
<dbReference type="AlphaFoldDB" id="A0A4Q9MVQ5"/>
<organism evidence="2">
    <name type="scientific">Dichomitus squalens</name>
    <dbReference type="NCBI Taxonomy" id="114155"/>
    <lineage>
        <taxon>Eukaryota</taxon>
        <taxon>Fungi</taxon>
        <taxon>Dikarya</taxon>
        <taxon>Basidiomycota</taxon>
        <taxon>Agaricomycotina</taxon>
        <taxon>Agaricomycetes</taxon>
        <taxon>Polyporales</taxon>
        <taxon>Polyporaceae</taxon>
        <taxon>Dichomitus</taxon>
    </lineage>
</organism>
<dbReference type="InterPro" id="IPR011990">
    <property type="entry name" value="TPR-like_helical_dom_sf"/>
</dbReference>
<proteinExistence type="predicted"/>
<feature type="region of interest" description="Disordered" evidence="1">
    <location>
        <begin position="641"/>
        <end position="684"/>
    </location>
</feature>
<gene>
    <name evidence="2" type="ORF">BD311DRAFT_786075</name>
</gene>
<feature type="compositionally biased region" description="Basic and acidic residues" evidence="1">
    <location>
        <begin position="671"/>
        <end position="684"/>
    </location>
</feature>
<dbReference type="Proteomes" id="UP000292957">
    <property type="component" value="Unassembled WGS sequence"/>
</dbReference>
<name>A0A4Q9MVQ5_9APHY</name>
<evidence type="ECO:0000256" key="1">
    <source>
        <dbReference type="SAM" id="MobiDB-lite"/>
    </source>
</evidence>
<protein>
    <submittedName>
        <fullName evidence="2">Uncharacterized protein</fullName>
    </submittedName>
</protein>
<evidence type="ECO:0000313" key="2">
    <source>
        <dbReference type="EMBL" id="TBU32104.1"/>
    </source>
</evidence>
<dbReference type="EMBL" id="ML143396">
    <property type="protein sequence ID" value="TBU32104.1"/>
    <property type="molecule type" value="Genomic_DNA"/>
</dbReference>
<accession>A0A4Q9MVQ5</accession>
<feature type="compositionally biased region" description="Low complexity" evidence="1">
    <location>
        <begin position="40"/>
        <end position="51"/>
    </location>
</feature>
<dbReference type="Gene3D" id="1.25.40.10">
    <property type="entry name" value="Tetratricopeptide repeat domain"/>
    <property type="match status" value="1"/>
</dbReference>